<protein>
    <recommendedName>
        <fullName evidence="4">DUF262 domain-containing protein</fullName>
    </recommendedName>
</protein>
<reference evidence="2 3" key="1">
    <citation type="journal article" date="2016" name="Nat. Commun.">
        <title>Thousands of microbial genomes shed light on interconnected biogeochemical processes in an aquifer system.</title>
        <authorList>
            <person name="Anantharaman K."/>
            <person name="Brown C.T."/>
            <person name="Hug L.A."/>
            <person name="Sharon I."/>
            <person name="Castelle C.J."/>
            <person name="Probst A.J."/>
            <person name="Thomas B.C."/>
            <person name="Singh A."/>
            <person name="Wilkins M.J."/>
            <person name="Karaoz U."/>
            <person name="Brodie E.L."/>
            <person name="Williams K.H."/>
            <person name="Hubbard S.S."/>
            <person name="Banfield J.F."/>
        </authorList>
    </citation>
    <scope>NUCLEOTIDE SEQUENCE [LARGE SCALE GENOMIC DNA]</scope>
</reference>
<evidence type="ECO:0008006" key="4">
    <source>
        <dbReference type="Google" id="ProtNLM"/>
    </source>
</evidence>
<sequence>MSIKLLKAAIDIFKLPTTTKTEEIIILRGVVDPESLKEIKVDKYQREVLSSAKIKALMVALESSKVPDIELGMRGERYQVRKPDGEEVYFLQDDVFVIDGLQRITAALKLLQEKFDCKPRIGAVVHFSTSFDWERERFRILNQERTKLDVNVFLRNLQTDSEAIDMIFRLCNDSSFILQNRVKWSQNMLRGQLIPALLLCKVTGVLHSRFGPGRTSSCHELASALDTTMKTVGRTTMRDNIKTFFEVIDECFGVKRIVMVHAASYMRSTFLLSLADIFTNHTDFWRGTRLFVEQKLRCKIAKFPINDPEIERLSGAGGQARAIMYEIMLKAINSGKRKKRLKGVDGLNPAKDTSDSGDDGVTIPEAPAPTTNESSGRKTLARMGL</sequence>
<comment type="caution">
    <text evidence="2">The sequence shown here is derived from an EMBL/GenBank/DDBJ whole genome shotgun (WGS) entry which is preliminary data.</text>
</comment>
<evidence type="ECO:0000313" key="3">
    <source>
        <dbReference type="Proteomes" id="UP000178089"/>
    </source>
</evidence>
<evidence type="ECO:0000313" key="2">
    <source>
        <dbReference type="EMBL" id="OHA29158.1"/>
    </source>
</evidence>
<accession>A0A1G2MZ95</accession>
<organism evidence="2 3">
    <name type="scientific">Candidatus Taylorbacteria bacterium RIFCSPHIGHO2_12_FULL_45_16</name>
    <dbReference type="NCBI Taxonomy" id="1802315"/>
    <lineage>
        <taxon>Bacteria</taxon>
        <taxon>Candidatus Tayloriibacteriota</taxon>
    </lineage>
</organism>
<gene>
    <name evidence="2" type="ORF">A3F51_00910</name>
</gene>
<proteinExistence type="predicted"/>
<name>A0A1G2MZ95_9BACT</name>
<dbReference type="EMBL" id="MHRT01000005">
    <property type="protein sequence ID" value="OHA29158.1"/>
    <property type="molecule type" value="Genomic_DNA"/>
</dbReference>
<evidence type="ECO:0000256" key="1">
    <source>
        <dbReference type="SAM" id="MobiDB-lite"/>
    </source>
</evidence>
<dbReference type="Proteomes" id="UP000178089">
    <property type="component" value="Unassembled WGS sequence"/>
</dbReference>
<dbReference type="STRING" id="1802315.A3F51_00910"/>
<dbReference type="AlphaFoldDB" id="A0A1G2MZ95"/>
<feature type="region of interest" description="Disordered" evidence="1">
    <location>
        <begin position="340"/>
        <end position="385"/>
    </location>
</feature>